<dbReference type="Pfam" id="PF00486">
    <property type="entry name" value="Trans_reg_C"/>
    <property type="match status" value="1"/>
</dbReference>
<dbReference type="FunFam" id="3.40.50.2300:FF:000001">
    <property type="entry name" value="DNA-binding response regulator PhoB"/>
    <property type="match status" value="1"/>
</dbReference>
<keyword evidence="6 10" id="KW-0238">DNA-binding</keyword>
<proteinExistence type="predicted"/>
<dbReference type="SUPFAM" id="SSF52172">
    <property type="entry name" value="CheY-like"/>
    <property type="match status" value="1"/>
</dbReference>
<dbReference type="InterPro" id="IPR036388">
    <property type="entry name" value="WH-like_DNA-bd_sf"/>
</dbReference>
<evidence type="ECO:0000256" key="6">
    <source>
        <dbReference type="ARBA" id="ARBA00023125"/>
    </source>
</evidence>
<dbReference type="InterPro" id="IPR039420">
    <property type="entry name" value="WalR-like"/>
</dbReference>
<dbReference type="EMBL" id="PQWO01000008">
    <property type="protein sequence ID" value="PZD72815.1"/>
    <property type="molecule type" value="Genomic_DNA"/>
</dbReference>
<dbReference type="InterPro" id="IPR001867">
    <property type="entry name" value="OmpR/PhoB-type_DNA-bd"/>
</dbReference>
<dbReference type="CDD" id="cd00383">
    <property type="entry name" value="trans_reg_C"/>
    <property type="match status" value="1"/>
</dbReference>
<dbReference type="Gene3D" id="1.10.10.10">
    <property type="entry name" value="Winged helix-like DNA-binding domain superfamily/Winged helix DNA-binding domain"/>
    <property type="match status" value="1"/>
</dbReference>
<feature type="domain" description="Response regulatory" evidence="11">
    <location>
        <begin position="6"/>
        <end position="119"/>
    </location>
</feature>
<keyword evidence="3 9" id="KW-0597">Phosphoprotein</keyword>
<feature type="domain" description="OmpR/PhoB-type" evidence="12">
    <location>
        <begin position="133"/>
        <end position="234"/>
    </location>
</feature>
<keyword evidence="14" id="KW-1185">Reference proteome</keyword>
<evidence type="ECO:0000313" key="13">
    <source>
        <dbReference type="EMBL" id="PZD72815.1"/>
    </source>
</evidence>
<protein>
    <recommendedName>
        <fullName evidence="2">Probable transcriptional regulator ycf27</fullName>
    </recommendedName>
    <alternativeName>
        <fullName evidence="8">OmpR-like protein</fullName>
    </alternativeName>
</protein>
<evidence type="ECO:0000256" key="10">
    <source>
        <dbReference type="PROSITE-ProRule" id="PRU01091"/>
    </source>
</evidence>
<dbReference type="SMART" id="SM00862">
    <property type="entry name" value="Trans_reg_C"/>
    <property type="match status" value="1"/>
</dbReference>
<dbReference type="GO" id="GO:0005829">
    <property type="term" value="C:cytosol"/>
    <property type="evidence" value="ECO:0007669"/>
    <property type="project" value="TreeGrafter"/>
</dbReference>
<dbReference type="Gene3D" id="3.40.50.2300">
    <property type="match status" value="1"/>
</dbReference>
<dbReference type="Gene3D" id="6.10.250.690">
    <property type="match status" value="1"/>
</dbReference>
<dbReference type="AlphaFoldDB" id="A0A2W1JMZ4"/>
<keyword evidence="5" id="KW-0805">Transcription regulation</keyword>
<name>A0A2W1JMZ4_9CYAN</name>
<evidence type="ECO:0000256" key="2">
    <source>
        <dbReference type="ARBA" id="ARBA00015955"/>
    </source>
</evidence>
<sequence length="243" mass="27073">MSYKQKVLVVDDESTIRRILATRLTMQGYEVSVAVDGEEALQVFEEQAPDLVVLDIMMPKLNGLQVCQELRKTTDIPIIILSALGDVGDRIQGLELGADDYLSKPFSPKELEGRIEAILRRTQSESGAESQTNGIIQLGALRVDLRKRQAYLADERLALTGMEFDVLELLVTNPGKTVSRSEILQRVWGYAPHQYADLRVVDVNVSRLRSKIGDNPKEPEFIHTDWGTGYYCQPVGQTPAVSA</sequence>
<dbReference type="GO" id="GO:0000976">
    <property type="term" value="F:transcription cis-regulatory region binding"/>
    <property type="evidence" value="ECO:0007669"/>
    <property type="project" value="TreeGrafter"/>
</dbReference>
<evidence type="ECO:0000256" key="7">
    <source>
        <dbReference type="ARBA" id="ARBA00023163"/>
    </source>
</evidence>
<comment type="caution">
    <text evidence="13">The sequence shown here is derived from an EMBL/GenBank/DDBJ whole genome shotgun (WGS) entry which is preliminary data.</text>
</comment>
<dbReference type="SMART" id="SM00448">
    <property type="entry name" value="REC"/>
    <property type="match status" value="1"/>
</dbReference>
<dbReference type="PROSITE" id="PS51755">
    <property type="entry name" value="OMPR_PHOB"/>
    <property type="match status" value="1"/>
</dbReference>
<dbReference type="InterPro" id="IPR011006">
    <property type="entry name" value="CheY-like_superfamily"/>
</dbReference>
<evidence type="ECO:0000256" key="3">
    <source>
        <dbReference type="ARBA" id="ARBA00022553"/>
    </source>
</evidence>
<accession>A0A2W1JMZ4</accession>
<evidence type="ECO:0000256" key="9">
    <source>
        <dbReference type="PROSITE-ProRule" id="PRU00169"/>
    </source>
</evidence>
<dbReference type="GO" id="GO:0000156">
    <property type="term" value="F:phosphorelay response regulator activity"/>
    <property type="evidence" value="ECO:0007669"/>
    <property type="project" value="TreeGrafter"/>
</dbReference>
<evidence type="ECO:0000256" key="1">
    <source>
        <dbReference type="ARBA" id="ARBA00003612"/>
    </source>
</evidence>
<evidence type="ECO:0000256" key="8">
    <source>
        <dbReference type="ARBA" id="ARBA00032623"/>
    </source>
</evidence>
<dbReference type="CDD" id="cd17574">
    <property type="entry name" value="REC_OmpR"/>
    <property type="match status" value="1"/>
</dbReference>
<dbReference type="InterPro" id="IPR001789">
    <property type="entry name" value="Sig_transdc_resp-reg_receiver"/>
</dbReference>
<gene>
    <name evidence="13" type="primary">walR_6</name>
    <name evidence="13" type="ORF">C1752_03269</name>
</gene>
<feature type="modified residue" description="4-aspartylphosphate" evidence="9">
    <location>
        <position position="55"/>
    </location>
</feature>
<evidence type="ECO:0000259" key="12">
    <source>
        <dbReference type="PROSITE" id="PS51755"/>
    </source>
</evidence>
<dbReference type="OrthoDB" id="9790442at2"/>
<dbReference type="Proteomes" id="UP000248857">
    <property type="component" value="Unassembled WGS sequence"/>
</dbReference>
<evidence type="ECO:0000256" key="4">
    <source>
        <dbReference type="ARBA" id="ARBA00023012"/>
    </source>
</evidence>
<evidence type="ECO:0000313" key="14">
    <source>
        <dbReference type="Proteomes" id="UP000248857"/>
    </source>
</evidence>
<comment type="function">
    <text evidence="1">Probable promoter-specific protein mediating the interaction between DNA and RNA polymerase.</text>
</comment>
<dbReference type="PANTHER" id="PTHR48111">
    <property type="entry name" value="REGULATOR OF RPOS"/>
    <property type="match status" value="1"/>
</dbReference>
<dbReference type="Pfam" id="PF00072">
    <property type="entry name" value="Response_reg"/>
    <property type="match status" value="1"/>
</dbReference>
<dbReference type="GO" id="GO:0032993">
    <property type="term" value="C:protein-DNA complex"/>
    <property type="evidence" value="ECO:0007669"/>
    <property type="project" value="TreeGrafter"/>
</dbReference>
<dbReference type="GO" id="GO:0006355">
    <property type="term" value="P:regulation of DNA-templated transcription"/>
    <property type="evidence" value="ECO:0007669"/>
    <property type="project" value="InterPro"/>
</dbReference>
<reference evidence="13 14" key="1">
    <citation type="journal article" date="2018" name="Sci. Rep.">
        <title>A novel species of the marine cyanobacterium Acaryochloris with a unique pigment content and lifestyle.</title>
        <authorList>
            <person name="Partensky F."/>
            <person name="Six C."/>
            <person name="Ratin M."/>
            <person name="Garczarek L."/>
            <person name="Vaulot D."/>
            <person name="Probert I."/>
            <person name="Calteau A."/>
            <person name="Gourvil P."/>
            <person name="Marie D."/>
            <person name="Grebert T."/>
            <person name="Bouchier C."/>
            <person name="Le Panse S."/>
            <person name="Gachenot M."/>
            <person name="Rodriguez F."/>
            <person name="Garrido J.L."/>
        </authorList>
    </citation>
    <scope>NUCLEOTIDE SEQUENCE [LARGE SCALE GENOMIC DNA]</scope>
    <source>
        <strain evidence="13 14">RCC1774</strain>
    </source>
</reference>
<organism evidence="13 14">
    <name type="scientific">Acaryochloris thomasi RCC1774</name>
    <dbReference type="NCBI Taxonomy" id="1764569"/>
    <lineage>
        <taxon>Bacteria</taxon>
        <taxon>Bacillati</taxon>
        <taxon>Cyanobacteriota</taxon>
        <taxon>Cyanophyceae</taxon>
        <taxon>Acaryochloridales</taxon>
        <taxon>Acaryochloridaceae</taxon>
        <taxon>Acaryochloris</taxon>
        <taxon>Acaryochloris thomasi</taxon>
    </lineage>
</organism>
<dbReference type="PROSITE" id="PS50110">
    <property type="entry name" value="RESPONSE_REGULATORY"/>
    <property type="match status" value="1"/>
</dbReference>
<dbReference type="PANTHER" id="PTHR48111:SF65">
    <property type="entry name" value="OMPR SUBFAMILY"/>
    <property type="match status" value="1"/>
</dbReference>
<dbReference type="RefSeq" id="WP_110986716.1">
    <property type="nucleotide sequence ID" value="NZ_CAWNWM010000008.1"/>
</dbReference>
<evidence type="ECO:0000256" key="5">
    <source>
        <dbReference type="ARBA" id="ARBA00023015"/>
    </source>
</evidence>
<keyword evidence="4" id="KW-0902">Two-component regulatory system</keyword>
<dbReference type="NCBIfam" id="NF045944">
    <property type="entry name" value="ResRegRpaBCyano"/>
    <property type="match status" value="1"/>
</dbReference>
<feature type="DNA-binding region" description="OmpR/PhoB-type" evidence="10">
    <location>
        <begin position="133"/>
        <end position="234"/>
    </location>
</feature>
<keyword evidence="7" id="KW-0804">Transcription</keyword>
<evidence type="ECO:0000259" key="11">
    <source>
        <dbReference type="PROSITE" id="PS50110"/>
    </source>
</evidence>